<dbReference type="STRING" id="246195.DNO_0990"/>
<name>A5EXZ3_DICNV</name>
<dbReference type="HOGENOM" id="CLU_150721_1_0_6"/>
<proteinExistence type="inferred from homology"/>
<dbReference type="PANTHER" id="PTHR37483:SF1">
    <property type="entry name" value="UPF0125 PROTEIN RATB"/>
    <property type="match status" value="1"/>
</dbReference>
<dbReference type="Pfam" id="PF03658">
    <property type="entry name" value="Ub-RnfH"/>
    <property type="match status" value="1"/>
</dbReference>
<evidence type="ECO:0000256" key="1">
    <source>
        <dbReference type="ARBA" id="ARBA00010645"/>
    </source>
</evidence>
<dbReference type="HAMAP" id="MF_00460">
    <property type="entry name" value="UPF0125_RnfH"/>
    <property type="match status" value="1"/>
</dbReference>
<accession>A5EXZ3</accession>
<dbReference type="NCBIfam" id="NF002490">
    <property type="entry name" value="PRK01777.1"/>
    <property type="match status" value="1"/>
</dbReference>
<dbReference type="KEGG" id="dno:DNO_0990"/>
<dbReference type="AlphaFoldDB" id="A5EXZ3"/>
<organism evidence="3 4">
    <name type="scientific">Dichelobacter nodosus (strain VCS1703A)</name>
    <dbReference type="NCBI Taxonomy" id="246195"/>
    <lineage>
        <taxon>Bacteria</taxon>
        <taxon>Pseudomonadati</taxon>
        <taxon>Pseudomonadota</taxon>
        <taxon>Gammaproteobacteria</taxon>
        <taxon>Cardiobacteriales</taxon>
        <taxon>Cardiobacteriaceae</taxon>
        <taxon>Dichelobacter</taxon>
    </lineage>
</organism>
<dbReference type="InterPro" id="IPR037021">
    <property type="entry name" value="RnfH_sf"/>
</dbReference>
<keyword evidence="4" id="KW-1185">Reference proteome</keyword>
<dbReference type="RefSeq" id="WP_012031303.1">
    <property type="nucleotide sequence ID" value="NC_009446.1"/>
</dbReference>
<dbReference type="EMBL" id="CP000513">
    <property type="protein sequence ID" value="ABQ13558.1"/>
    <property type="molecule type" value="Genomic_DNA"/>
</dbReference>
<protein>
    <recommendedName>
        <fullName evidence="2">Protein RnfH</fullName>
    </recommendedName>
</protein>
<dbReference type="PANTHER" id="PTHR37483">
    <property type="entry name" value="UPF0125 PROTEIN RATB"/>
    <property type="match status" value="1"/>
</dbReference>
<dbReference type="OrthoDB" id="9796575at2"/>
<gene>
    <name evidence="2" type="primary">rnfH</name>
    <name evidence="3" type="ordered locus">DNO_0990</name>
</gene>
<comment type="similarity">
    <text evidence="1 2">Belongs to the UPF0125 (RnfH) family.</text>
</comment>
<evidence type="ECO:0000313" key="3">
    <source>
        <dbReference type="EMBL" id="ABQ13558.1"/>
    </source>
</evidence>
<dbReference type="Gene3D" id="3.10.20.280">
    <property type="entry name" value="RnfH-like"/>
    <property type="match status" value="1"/>
</dbReference>
<dbReference type="SUPFAM" id="SSF54285">
    <property type="entry name" value="MoaD/ThiS"/>
    <property type="match status" value="1"/>
</dbReference>
<dbReference type="Proteomes" id="UP000000248">
    <property type="component" value="Chromosome"/>
</dbReference>
<evidence type="ECO:0000313" key="4">
    <source>
        <dbReference type="Proteomes" id="UP000000248"/>
    </source>
</evidence>
<evidence type="ECO:0000256" key="2">
    <source>
        <dbReference type="HAMAP-Rule" id="MF_00460"/>
    </source>
</evidence>
<dbReference type="eggNOG" id="COG2914">
    <property type="taxonomic scope" value="Bacteria"/>
</dbReference>
<sequence length="91" mass="10436">MAQINVEIVYATAYRQKIISLAVEEGTTAQQAVLAAKIADFFPEIDLNQLDLGIFSQPCRADTPLRDGDRVEIYRPLRCDPKEMRRQRARR</sequence>
<dbReference type="InterPro" id="IPR016155">
    <property type="entry name" value="Mopterin_synth/thiamin_S_b"/>
</dbReference>
<reference evidence="3 4" key="1">
    <citation type="journal article" date="2007" name="Nat. Biotechnol.">
        <title>Genome sequence and identification of candidate vaccine antigens from the animal pathogen Dichelobacter nodosus.</title>
        <authorList>
            <person name="Myers G.S."/>
            <person name="Parker D."/>
            <person name="Al-Hasani K."/>
            <person name="Kennan R.M."/>
            <person name="Seemann T."/>
            <person name="Ren Q."/>
            <person name="Badger J.H."/>
            <person name="Selengut J.D."/>
            <person name="Deboy R.T."/>
            <person name="Tettelin H."/>
            <person name="Boyce J.D."/>
            <person name="McCarl V.P."/>
            <person name="Han X."/>
            <person name="Nelson W.C."/>
            <person name="Madupu R."/>
            <person name="Mohamoud Y."/>
            <person name="Holley T."/>
            <person name="Fedorova N."/>
            <person name="Khouri H."/>
            <person name="Bottomley S.P."/>
            <person name="Whittington R.J."/>
            <person name="Adler B."/>
            <person name="Songer J.G."/>
            <person name="Rood J.I."/>
            <person name="Paulsen I.T."/>
        </authorList>
    </citation>
    <scope>NUCLEOTIDE SEQUENCE [LARGE SCALE GENOMIC DNA]</scope>
    <source>
        <strain evidence="3 4">VCS1703A</strain>
    </source>
</reference>
<dbReference type="InterPro" id="IPR005346">
    <property type="entry name" value="RnfH"/>
</dbReference>